<accession>A0ABZ2KS88</accession>
<keyword evidence="1" id="KW-0732">Signal</keyword>
<keyword evidence="3" id="KW-1185">Reference proteome</keyword>
<evidence type="ECO:0000313" key="3">
    <source>
        <dbReference type="Proteomes" id="UP001374803"/>
    </source>
</evidence>
<organism evidence="2 3">
    <name type="scientific">Pendulispora rubella</name>
    <dbReference type="NCBI Taxonomy" id="2741070"/>
    <lineage>
        <taxon>Bacteria</taxon>
        <taxon>Pseudomonadati</taxon>
        <taxon>Myxococcota</taxon>
        <taxon>Myxococcia</taxon>
        <taxon>Myxococcales</taxon>
        <taxon>Sorangiineae</taxon>
        <taxon>Pendulisporaceae</taxon>
        <taxon>Pendulispora</taxon>
    </lineage>
</organism>
<gene>
    <name evidence="2" type="ORF">LVJ94_31940</name>
</gene>
<sequence>MKLSQVVLAAAVALVPSLVPAVAHADGTVSVVSAQFTDRVEGGKPVGDAKAVAGARKVVYWIDAANTGDPAQLTLVWTVDGKEVQRQSLDVGHSAHWHTWGSRPVAGAKSISVRVLDAAGTSLKEDSVSLDAPNAS</sequence>
<feature type="chain" id="PRO_5046685201" evidence="1">
    <location>
        <begin position="26"/>
        <end position="136"/>
    </location>
</feature>
<protein>
    <submittedName>
        <fullName evidence="2">Uncharacterized protein</fullName>
    </submittedName>
</protein>
<proteinExistence type="predicted"/>
<feature type="signal peptide" evidence="1">
    <location>
        <begin position="1"/>
        <end position="25"/>
    </location>
</feature>
<name>A0ABZ2KS88_9BACT</name>
<reference evidence="2" key="1">
    <citation type="submission" date="2021-12" db="EMBL/GenBank/DDBJ databases">
        <title>Discovery of the Pendulisporaceae a myxobacterial family with distinct sporulation behavior and unique specialized metabolism.</title>
        <authorList>
            <person name="Garcia R."/>
            <person name="Popoff A."/>
            <person name="Bader C.D."/>
            <person name="Loehr J."/>
            <person name="Walesch S."/>
            <person name="Walt C."/>
            <person name="Boldt J."/>
            <person name="Bunk B."/>
            <person name="Haeckl F.J.F.P.J."/>
            <person name="Gunesch A.P."/>
            <person name="Birkelbach J."/>
            <person name="Nuebel U."/>
            <person name="Pietschmann T."/>
            <person name="Bach T."/>
            <person name="Mueller R."/>
        </authorList>
    </citation>
    <scope>NUCLEOTIDE SEQUENCE</scope>
    <source>
        <strain evidence="2">MSr11367</strain>
    </source>
</reference>
<dbReference type="EMBL" id="CP089983">
    <property type="protein sequence ID" value="WXB01518.1"/>
    <property type="molecule type" value="Genomic_DNA"/>
</dbReference>
<evidence type="ECO:0000313" key="2">
    <source>
        <dbReference type="EMBL" id="WXB01518.1"/>
    </source>
</evidence>
<dbReference type="Proteomes" id="UP001374803">
    <property type="component" value="Chromosome"/>
</dbReference>
<evidence type="ECO:0000256" key="1">
    <source>
        <dbReference type="SAM" id="SignalP"/>
    </source>
</evidence>
<dbReference type="RefSeq" id="WP_394831133.1">
    <property type="nucleotide sequence ID" value="NZ_CP089929.1"/>
</dbReference>